<dbReference type="GO" id="GO:0015627">
    <property type="term" value="C:type II protein secretion system complex"/>
    <property type="evidence" value="ECO:0007669"/>
    <property type="project" value="TreeGrafter"/>
</dbReference>
<dbReference type="Gene3D" id="1.10.150.280">
    <property type="entry name" value="AF1531-like domain"/>
    <property type="match status" value="2"/>
</dbReference>
<name>A0A1I1V2M0_9BACT</name>
<keyword evidence="3" id="KW-1185">Reference proteome</keyword>
<dbReference type="InterPro" id="IPR010994">
    <property type="entry name" value="RuvA_2-like"/>
</dbReference>
<reference evidence="2 3" key="1">
    <citation type="submission" date="2016-10" db="EMBL/GenBank/DDBJ databases">
        <authorList>
            <person name="de Groot N.N."/>
        </authorList>
    </citation>
    <scope>NUCLEOTIDE SEQUENCE [LARGE SCALE GENOMIC DNA]</scope>
    <source>
        <strain evidence="2 3">DSM 19012</strain>
    </source>
</reference>
<dbReference type="InterPro" id="IPR051675">
    <property type="entry name" value="Endo/Exo/Phosphatase_dom_1"/>
</dbReference>
<dbReference type="Pfam" id="PF12836">
    <property type="entry name" value="HHH_3"/>
    <property type="match status" value="2"/>
</dbReference>
<organism evidence="2 3">
    <name type="scientific">Thermophagus xiamenensis</name>
    <dbReference type="NCBI Taxonomy" id="385682"/>
    <lineage>
        <taxon>Bacteria</taxon>
        <taxon>Pseudomonadati</taxon>
        <taxon>Bacteroidota</taxon>
        <taxon>Bacteroidia</taxon>
        <taxon>Marinilabiliales</taxon>
        <taxon>Marinilabiliaceae</taxon>
        <taxon>Thermophagus</taxon>
    </lineage>
</organism>
<dbReference type="RefSeq" id="WP_010528826.1">
    <property type="nucleotide sequence ID" value="NZ_AFSL01000100.1"/>
</dbReference>
<dbReference type="AlphaFoldDB" id="A0A1I1V2M0"/>
<evidence type="ECO:0000313" key="3">
    <source>
        <dbReference type="Proteomes" id="UP000181976"/>
    </source>
</evidence>
<evidence type="ECO:0000256" key="1">
    <source>
        <dbReference type="SAM" id="Phobius"/>
    </source>
</evidence>
<dbReference type="PANTHER" id="PTHR21180:SF32">
    <property type="entry name" value="ENDONUCLEASE_EXONUCLEASE_PHOSPHATASE FAMILY DOMAIN-CONTAINING PROTEIN 1"/>
    <property type="match status" value="1"/>
</dbReference>
<keyword evidence="1" id="KW-0812">Transmembrane</keyword>
<dbReference type="eggNOG" id="COG1555">
    <property type="taxonomic scope" value="Bacteria"/>
</dbReference>
<protein>
    <submittedName>
        <fullName evidence="2">Competence protein ComEA helix-hairpin-helix repeat region</fullName>
    </submittedName>
</protein>
<dbReference type="InParanoid" id="A0A1I1V2M0"/>
<dbReference type="EMBL" id="FONA01000002">
    <property type="protein sequence ID" value="SFD77322.1"/>
    <property type="molecule type" value="Genomic_DNA"/>
</dbReference>
<gene>
    <name evidence="2" type="ORF">SAMN05444380_10214</name>
</gene>
<keyword evidence="1" id="KW-1133">Transmembrane helix</keyword>
<dbReference type="STRING" id="385682.SAMN05444380_10214"/>
<accession>A0A1I1V2M0</accession>
<dbReference type="GO" id="GO:0015628">
    <property type="term" value="P:protein secretion by the type II secretion system"/>
    <property type="evidence" value="ECO:0007669"/>
    <property type="project" value="TreeGrafter"/>
</dbReference>
<sequence>MWKDWLSFSRREQYGIIALSSILFLLVILRILMAISWNLSEIKVDKDASVLIERNEKDNEGAEEVQKDKPKYAFKFFDPNKVTVTELDKMGLPYLVIINWMKYLEAGGSFYHPEDIAKIYGLDSILAQELSNYVVFSENKNSNENRSNNHFKSASIHTSVGRLSGENHRTISERRPASDIDTFIVDLNSATAEDLKKIKGIGNVLSQRIIDFRELLGGFYDREQVKEVYGISKELYENINHHFVINTGVYRKISINRASIFYLRKHPYLNFYQARDIIEYRKKKGYITSKQQLKSIPSIDEETLKKLLPYIDFSVDKQKIED</sequence>
<feature type="transmembrane region" description="Helical" evidence="1">
    <location>
        <begin position="14"/>
        <end position="33"/>
    </location>
</feature>
<proteinExistence type="predicted"/>
<keyword evidence="1" id="KW-0472">Membrane</keyword>
<dbReference type="SUPFAM" id="SSF47781">
    <property type="entry name" value="RuvA domain 2-like"/>
    <property type="match status" value="3"/>
</dbReference>
<evidence type="ECO:0000313" key="2">
    <source>
        <dbReference type="EMBL" id="SFD77322.1"/>
    </source>
</evidence>
<dbReference type="Proteomes" id="UP000181976">
    <property type="component" value="Unassembled WGS sequence"/>
</dbReference>
<dbReference type="OrthoDB" id="981124at2"/>
<dbReference type="PANTHER" id="PTHR21180">
    <property type="entry name" value="ENDONUCLEASE/EXONUCLEASE/PHOSPHATASE FAMILY DOMAIN-CONTAINING PROTEIN 1"/>
    <property type="match status" value="1"/>
</dbReference>